<evidence type="ECO:0000313" key="2">
    <source>
        <dbReference type="Proteomes" id="UP001305606"/>
    </source>
</evidence>
<evidence type="ECO:0000313" key="1">
    <source>
        <dbReference type="EMBL" id="WNE95497.1"/>
    </source>
</evidence>
<proteinExistence type="predicted"/>
<sequence>MTGYDGLMGLPLSAYSTSEQEDVLLYRVNEALVARCMRKRGYEDYAEPKETAAAAKTRAEREAVHPAGAWGYIGRTTAKRLGFHVAVEVPPSKKLTGKERTDYNACWEKAGKQVPSLAGTKGWKLTQTLFSESFEAAAEDSRVVAARKRWS</sequence>
<dbReference type="EMBL" id="CP117522">
    <property type="protein sequence ID" value="WNE95497.1"/>
    <property type="molecule type" value="Genomic_DNA"/>
</dbReference>
<dbReference type="Proteomes" id="UP001305606">
    <property type="component" value="Chromosome"/>
</dbReference>
<gene>
    <name evidence="1" type="ORF">PS467_09145</name>
</gene>
<keyword evidence="2" id="KW-1185">Reference proteome</keyword>
<organism evidence="1 2">
    <name type="scientific">Streptomyces luomodiensis</name>
    <dbReference type="NCBI Taxonomy" id="3026192"/>
    <lineage>
        <taxon>Bacteria</taxon>
        <taxon>Bacillati</taxon>
        <taxon>Actinomycetota</taxon>
        <taxon>Actinomycetes</taxon>
        <taxon>Kitasatosporales</taxon>
        <taxon>Streptomycetaceae</taxon>
        <taxon>Streptomyces</taxon>
    </lineage>
</organism>
<name>A0ABY9UU33_9ACTN</name>
<dbReference type="RefSeq" id="WP_311034837.1">
    <property type="nucleotide sequence ID" value="NZ_CP117522.1"/>
</dbReference>
<reference evidence="1 2" key="1">
    <citation type="submission" date="2023-02" db="EMBL/GenBank/DDBJ databases">
        <title>Streptomyces sp. SCA4-21 with antifungal activity against Fusarium oxysporum f. sp. cubense, Streptomyces sp. SCA2-17 with antifungal activity against Fusarium oxysporum f. sp. cubense.</title>
        <authorList>
            <person name="Qi D."/>
        </authorList>
    </citation>
    <scope>NUCLEOTIDE SEQUENCE [LARGE SCALE GENOMIC DNA]</scope>
    <source>
        <strain evidence="1 2">SCA4-21</strain>
    </source>
</reference>
<protein>
    <submittedName>
        <fullName evidence="1">Uncharacterized protein</fullName>
    </submittedName>
</protein>
<accession>A0ABY9UU33</accession>